<dbReference type="Proteomes" id="UP001519343">
    <property type="component" value="Unassembled WGS sequence"/>
</dbReference>
<feature type="domain" description="Methyltransferase" evidence="1">
    <location>
        <begin position="44"/>
        <end position="137"/>
    </location>
</feature>
<organism evidence="2 3">
    <name type="scientific">Ammoniphilus resinae</name>
    <dbReference type="NCBI Taxonomy" id="861532"/>
    <lineage>
        <taxon>Bacteria</taxon>
        <taxon>Bacillati</taxon>
        <taxon>Bacillota</taxon>
        <taxon>Bacilli</taxon>
        <taxon>Bacillales</taxon>
        <taxon>Paenibacillaceae</taxon>
        <taxon>Aneurinibacillus group</taxon>
        <taxon>Ammoniphilus</taxon>
    </lineage>
</organism>
<dbReference type="EMBL" id="JAGGKT010000002">
    <property type="protein sequence ID" value="MBP1931159.1"/>
    <property type="molecule type" value="Genomic_DNA"/>
</dbReference>
<keyword evidence="3" id="KW-1185">Reference proteome</keyword>
<accession>A0ABS4GLN8</accession>
<dbReference type="RefSeq" id="WP_209809244.1">
    <property type="nucleotide sequence ID" value="NZ_JAGGKT010000002.1"/>
</dbReference>
<comment type="caution">
    <text evidence="2">The sequence shown here is derived from an EMBL/GenBank/DDBJ whole genome shotgun (WGS) entry which is preliminary data.</text>
</comment>
<dbReference type="Pfam" id="PF13649">
    <property type="entry name" value="Methyltransf_25"/>
    <property type="match status" value="1"/>
</dbReference>
<reference evidence="2 3" key="1">
    <citation type="submission" date="2021-03" db="EMBL/GenBank/DDBJ databases">
        <title>Genomic Encyclopedia of Type Strains, Phase IV (KMG-IV): sequencing the most valuable type-strain genomes for metagenomic binning, comparative biology and taxonomic classification.</title>
        <authorList>
            <person name="Goeker M."/>
        </authorList>
    </citation>
    <scope>NUCLEOTIDE SEQUENCE [LARGE SCALE GENOMIC DNA]</scope>
    <source>
        <strain evidence="2 3">DSM 24738</strain>
    </source>
</reference>
<keyword evidence="2" id="KW-0489">Methyltransferase</keyword>
<dbReference type="GO" id="GO:0032259">
    <property type="term" value="P:methylation"/>
    <property type="evidence" value="ECO:0007669"/>
    <property type="project" value="UniProtKB-KW"/>
</dbReference>
<evidence type="ECO:0000259" key="1">
    <source>
        <dbReference type="Pfam" id="PF13649"/>
    </source>
</evidence>
<dbReference type="PANTHER" id="PTHR43591">
    <property type="entry name" value="METHYLTRANSFERASE"/>
    <property type="match status" value="1"/>
</dbReference>
<dbReference type="Gene3D" id="2.20.25.110">
    <property type="entry name" value="S-adenosyl-L-methionine-dependent methyltransferases"/>
    <property type="match status" value="1"/>
</dbReference>
<protein>
    <submittedName>
        <fullName evidence="2">SAM-dependent methyltransferase</fullName>
    </submittedName>
</protein>
<dbReference type="InterPro" id="IPR029063">
    <property type="entry name" value="SAM-dependent_MTases_sf"/>
</dbReference>
<dbReference type="SUPFAM" id="SSF53335">
    <property type="entry name" value="S-adenosyl-L-methionine-dependent methyltransferases"/>
    <property type="match status" value="1"/>
</dbReference>
<name>A0ABS4GLN8_9BACL</name>
<dbReference type="CDD" id="cd02440">
    <property type="entry name" value="AdoMet_MTases"/>
    <property type="match status" value="1"/>
</dbReference>
<dbReference type="Gene3D" id="3.40.50.150">
    <property type="entry name" value="Vaccinia Virus protein VP39"/>
    <property type="match status" value="1"/>
</dbReference>
<dbReference type="PANTHER" id="PTHR43591:SF110">
    <property type="entry name" value="RHODANESE DOMAIN-CONTAINING PROTEIN"/>
    <property type="match status" value="1"/>
</dbReference>
<keyword evidence="2" id="KW-0808">Transferase</keyword>
<dbReference type="GO" id="GO:0008168">
    <property type="term" value="F:methyltransferase activity"/>
    <property type="evidence" value="ECO:0007669"/>
    <property type="project" value="UniProtKB-KW"/>
</dbReference>
<evidence type="ECO:0000313" key="2">
    <source>
        <dbReference type="EMBL" id="MBP1931159.1"/>
    </source>
</evidence>
<proteinExistence type="predicted"/>
<gene>
    <name evidence="2" type="ORF">J2Z37_001156</name>
</gene>
<evidence type="ECO:0000313" key="3">
    <source>
        <dbReference type="Proteomes" id="UP001519343"/>
    </source>
</evidence>
<sequence length="245" mass="28763">MSEWYERSFQEDYLRIYAHRDERKATQELEKLISFVPVSKGQKVLDLCCGQGRHSRWLASLGLQVVGVDLSAVLLAEAIKQSLNMNILYMRADVREVHFNEEMDHVVNLFTSFGYFSEDEENEKVFRNASRALKPGGYFVFDYLNPGYLRQHINPYSETEQGDLMIKQYRSINEQFVEKKIIIQEMGENSRQYEEKVKLYGIDQLKHMLQRNGLEIVQLFGDYDASNYQLEESPRIIYICRKAGN</sequence>
<dbReference type="InterPro" id="IPR041698">
    <property type="entry name" value="Methyltransf_25"/>
</dbReference>